<dbReference type="GO" id="GO:0016787">
    <property type="term" value="F:hydrolase activity"/>
    <property type="evidence" value="ECO:0007669"/>
    <property type="project" value="UniProtKB-KW"/>
</dbReference>
<keyword evidence="2" id="KW-0378">Hydrolase</keyword>
<dbReference type="NCBIfam" id="NF001911">
    <property type="entry name" value="PRK00685.1"/>
    <property type="match status" value="1"/>
</dbReference>
<dbReference type="Gene3D" id="3.60.15.10">
    <property type="entry name" value="Ribonuclease Z/Hydroxyacylglutathione hydrolase-like"/>
    <property type="match status" value="1"/>
</dbReference>
<dbReference type="InterPro" id="IPR050114">
    <property type="entry name" value="UPF0173_UPF0282_UlaG_hydrolase"/>
</dbReference>
<reference evidence="2" key="1">
    <citation type="journal article" date="2020" name="mSystems">
        <title>Genome- and Community-Level Interaction Insights into Carbon Utilization and Element Cycling Functions of Hydrothermarchaeota in Hydrothermal Sediment.</title>
        <authorList>
            <person name="Zhou Z."/>
            <person name="Liu Y."/>
            <person name="Xu W."/>
            <person name="Pan J."/>
            <person name="Luo Z.H."/>
            <person name="Li M."/>
        </authorList>
    </citation>
    <scope>NUCLEOTIDE SEQUENCE [LARGE SCALE GENOMIC DNA]</scope>
    <source>
        <strain evidence="2">HyVt-503</strain>
    </source>
</reference>
<dbReference type="EMBL" id="DRND01000078">
    <property type="protein sequence ID" value="HFC46421.1"/>
    <property type="molecule type" value="Genomic_DNA"/>
</dbReference>
<organism evidence="2">
    <name type="scientific">Dissulfuribacter thermophilus</name>
    <dbReference type="NCBI Taxonomy" id="1156395"/>
    <lineage>
        <taxon>Bacteria</taxon>
        <taxon>Pseudomonadati</taxon>
        <taxon>Thermodesulfobacteriota</taxon>
        <taxon>Dissulfuribacteria</taxon>
        <taxon>Dissulfuribacterales</taxon>
        <taxon>Dissulfuribacteraceae</taxon>
        <taxon>Dissulfuribacter</taxon>
    </lineage>
</organism>
<dbReference type="SUPFAM" id="SSF56281">
    <property type="entry name" value="Metallo-hydrolase/oxidoreductase"/>
    <property type="match status" value="1"/>
</dbReference>
<name>A0A7V2WSN6_9BACT</name>
<dbReference type="InterPro" id="IPR036866">
    <property type="entry name" value="RibonucZ/Hydroxyglut_hydro"/>
</dbReference>
<dbReference type="PANTHER" id="PTHR43546">
    <property type="entry name" value="UPF0173 METAL-DEPENDENT HYDROLASE MJ1163-RELATED"/>
    <property type="match status" value="1"/>
</dbReference>
<sequence>GMNIGGTYVTKGIKVTMVQAMHSSSIQEGNEIIYGGDAAGFVLTLEDGTIIYHAGDTGLFGDMALIGELYTPHVAILPIGNHYVMGPREAAHATRLIGPKVVIPMHYGSFPVLTGTVDEFRKELATLRVEVEVVELSPGEVYTCPD</sequence>
<dbReference type="Pfam" id="PF12706">
    <property type="entry name" value="Lactamase_B_2"/>
    <property type="match status" value="1"/>
</dbReference>
<evidence type="ECO:0000259" key="1">
    <source>
        <dbReference type="Pfam" id="PF12706"/>
    </source>
</evidence>
<feature type="domain" description="Metallo-beta-lactamase" evidence="1">
    <location>
        <begin position="2"/>
        <end position="107"/>
    </location>
</feature>
<accession>A0A7V2WSN6</accession>
<dbReference type="AlphaFoldDB" id="A0A7V2WSN6"/>
<dbReference type="InterPro" id="IPR001279">
    <property type="entry name" value="Metallo-B-lactamas"/>
</dbReference>
<evidence type="ECO:0000313" key="2">
    <source>
        <dbReference type="EMBL" id="HFC46421.1"/>
    </source>
</evidence>
<proteinExistence type="predicted"/>
<gene>
    <name evidence="2" type="ORF">ENJ63_00890</name>
</gene>
<protein>
    <submittedName>
        <fullName evidence="2">Metal-dependent hydrolase</fullName>
    </submittedName>
</protein>
<dbReference type="Proteomes" id="UP000885797">
    <property type="component" value="Unassembled WGS sequence"/>
</dbReference>
<feature type="non-terminal residue" evidence="2">
    <location>
        <position position="1"/>
    </location>
</feature>
<dbReference type="PANTHER" id="PTHR43546:SF3">
    <property type="entry name" value="UPF0173 METAL-DEPENDENT HYDROLASE MJ1163"/>
    <property type="match status" value="1"/>
</dbReference>
<comment type="caution">
    <text evidence="2">The sequence shown here is derived from an EMBL/GenBank/DDBJ whole genome shotgun (WGS) entry which is preliminary data.</text>
</comment>